<evidence type="ECO:0000256" key="2">
    <source>
        <dbReference type="SAM" id="MobiDB-lite"/>
    </source>
</evidence>
<dbReference type="EMBL" id="NAJP01000052">
    <property type="protein sequence ID" value="TKA37365.1"/>
    <property type="molecule type" value="Genomic_DNA"/>
</dbReference>
<proteinExistence type="inferred from homology"/>
<feature type="compositionally biased region" description="Basic and acidic residues" evidence="2">
    <location>
        <begin position="256"/>
        <end position="265"/>
    </location>
</feature>
<evidence type="ECO:0000313" key="5">
    <source>
        <dbReference type="EMBL" id="TKA37365.1"/>
    </source>
</evidence>
<evidence type="ECO:0000313" key="7">
    <source>
        <dbReference type="Proteomes" id="UP001175353"/>
    </source>
</evidence>
<feature type="compositionally biased region" description="Polar residues" evidence="2">
    <location>
        <begin position="226"/>
        <end position="245"/>
    </location>
</feature>
<protein>
    <submittedName>
        <fullName evidence="5">Uncharacterized protein</fullName>
    </submittedName>
</protein>
<dbReference type="OrthoDB" id="9932926at2759"/>
<dbReference type="Proteomes" id="UP000310066">
    <property type="component" value="Unassembled WGS sequence"/>
</dbReference>
<dbReference type="InterPro" id="IPR051033">
    <property type="entry name" value="SH3BGR"/>
</dbReference>
<dbReference type="AlphaFoldDB" id="A0A4U0UQW4"/>
<dbReference type="Proteomes" id="UP001168146">
    <property type="component" value="Unassembled WGS sequence"/>
</dbReference>
<name>A0A4U0UQW4_9PEZI</name>
<dbReference type="InterPro" id="IPR036249">
    <property type="entry name" value="Thioredoxin-like_sf"/>
</dbReference>
<feature type="compositionally biased region" description="Basic and acidic residues" evidence="2">
    <location>
        <begin position="183"/>
        <end position="200"/>
    </location>
</feature>
<dbReference type="PANTHER" id="PTHR12232:SF0">
    <property type="entry name" value="THIOREDOXIN DOMAIN-CONTAINING PROTEIN"/>
    <property type="match status" value="1"/>
</dbReference>
<dbReference type="SUPFAM" id="SSF52833">
    <property type="entry name" value="Thioredoxin-like"/>
    <property type="match status" value="1"/>
</dbReference>
<dbReference type="STRING" id="329885.A0A4U0UQW4"/>
<dbReference type="Gene3D" id="3.40.30.10">
    <property type="entry name" value="Glutaredoxin"/>
    <property type="match status" value="1"/>
</dbReference>
<accession>A0A4U0UQW4</accession>
<dbReference type="Proteomes" id="UP001175353">
    <property type="component" value="Unassembled WGS sequence"/>
</dbReference>
<reference evidence="3" key="2">
    <citation type="submission" date="2021-12" db="EMBL/GenBank/DDBJ databases">
        <title>Black yeast isolated from Biological Soil Crust.</title>
        <authorList>
            <person name="Kurbessoian T."/>
        </authorList>
    </citation>
    <scope>NUCLEOTIDE SEQUENCE</scope>
    <source>
        <strain evidence="3">CCFEE 5208</strain>
    </source>
</reference>
<feature type="region of interest" description="Disordered" evidence="2">
    <location>
        <begin position="101"/>
        <end position="314"/>
    </location>
</feature>
<dbReference type="Pfam" id="PF04908">
    <property type="entry name" value="SH3BGR"/>
    <property type="match status" value="1"/>
</dbReference>
<reference evidence="4" key="3">
    <citation type="submission" date="2023-06" db="EMBL/GenBank/DDBJ databases">
        <title>Black Yeasts Isolated from many extreme environments.</title>
        <authorList>
            <person name="Coleine C."/>
            <person name="Stajich J.E."/>
            <person name="Selbmann L."/>
        </authorList>
    </citation>
    <scope>NUCLEOTIDE SEQUENCE</scope>
    <source>
        <strain evidence="4">CCFEE 5200</strain>
    </source>
</reference>
<evidence type="ECO:0000256" key="1">
    <source>
        <dbReference type="ARBA" id="ARBA00007764"/>
    </source>
</evidence>
<dbReference type="InterPro" id="IPR006993">
    <property type="entry name" value="Glut_rich_SH3-bd"/>
</dbReference>
<reference evidence="5 6" key="1">
    <citation type="submission" date="2017-03" db="EMBL/GenBank/DDBJ databases">
        <title>Genomes of endolithic fungi from Antarctica.</title>
        <authorList>
            <person name="Coleine C."/>
            <person name="Masonjones S."/>
            <person name="Stajich J.E."/>
        </authorList>
    </citation>
    <scope>NUCLEOTIDE SEQUENCE [LARGE SCALE GENOMIC DNA]</scope>
    <source>
        <strain evidence="5 6">CCFEE 5311</strain>
    </source>
</reference>
<dbReference type="PANTHER" id="PTHR12232">
    <property type="entry name" value="SH3 DOMAIN-BINDING GLUTAMIC ACID-RICH-LIKE PROTEIN"/>
    <property type="match status" value="1"/>
</dbReference>
<evidence type="ECO:0000313" key="6">
    <source>
        <dbReference type="Proteomes" id="UP000310066"/>
    </source>
</evidence>
<evidence type="ECO:0000313" key="4">
    <source>
        <dbReference type="EMBL" id="KAK1010165.1"/>
    </source>
</evidence>
<dbReference type="PROSITE" id="PS51354">
    <property type="entry name" value="GLUTAREDOXIN_2"/>
    <property type="match status" value="1"/>
</dbReference>
<comment type="caution">
    <text evidence="5">The sequence shown here is derived from an EMBL/GenBank/DDBJ whole genome shotgun (WGS) entry which is preliminary data.</text>
</comment>
<evidence type="ECO:0000313" key="3">
    <source>
        <dbReference type="EMBL" id="KAK0322786.1"/>
    </source>
</evidence>
<dbReference type="EMBL" id="JASUXU010000015">
    <property type="protein sequence ID" value="KAK0322786.1"/>
    <property type="molecule type" value="Genomic_DNA"/>
</dbReference>
<gene>
    <name evidence="5" type="ORF">B0A54_10950</name>
    <name evidence="3" type="ORF">LTR82_006243</name>
    <name evidence="4" type="ORF">LTR91_002561</name>
</gene>
<comment type="similarity">
    <text evidence="1">Belongs to the SH3BGR family.</text>
</comment>
<keyword evidence="7" id="KW-1185">Reference proteome</keyword>
<sequence>MATTIDLSSLEADPRLFLYTSLTAGSSHIITATSRMETILKANKIPFQAIDIATDEKARRLWQRRAAKRKLPGLVKEGYVIGDLDEVEEWNEFGELKENIGPVPANNAAPPGGQTGISIAPPLPVNPTATGGTASIGQPPSSVASNGPTPGVDKSKIRPLPGADENADATASDEPSTTSVIDEPAKPETMESASADKEESINAAKQALKAQHPSIDHLSAPASRIHSGSATPAQQSEPATTSKTSGEAAEEEDETKADGEGKEEAGEVAGSTEAVDEKTASTGVHALQIGSEAGTRTQEQSAVEGGAAGQSVED</sequence>
<dbReference type="EMBL" id="JAUJLE010000012">
    <property type="protein sequence ID" value="KAK1010165.1"/>
    <property type="molecule type" value="Genomic_DNA"/>
</dbReference>
<dbReference type="GO" id="GO:0005737">
    <property type="term" value="C:cytoplasm"/>
    <property type="evidence" value="ECO:0007669"/>
    <property type="project" value="TreeGrafter"/>
</dbReference>
<feature type="compositionally biased region" description="Low complexity" evidence="2">
    <location>
        <begin position="101"/>
        <end position="112"/>
    </location>
</feature>
<organism evidence="5 6">
    <name type="scientific">Friedmanniomyces endolithicus</name>
    <dbReference type="NCBI Taxonomy" id="329885"/>
    <lineage>
        <taxon>Eukaryota</taxon>
        <taxon>Fungi</taxon>
        <taxon>Dikarya</taxon>
        <taxon>Ascomycota</taxon>
        <taxon>Pezizomycotina</taxon>
        <taxon>Dothideomycetes</taxon>
        <taxon>Dothideomycetidae</taxon>
        <taxon>Mycosphaerellales</taxon>
        <taxon>Teratosphaeriaceae</taxon>
        <taxon>Friedmanniomyces</taxon>
    </lineage>
</organism>
<feature type="compositionally biased region" description="Polar residues" evidence="2">
    <location>
        <begin position="127"/>
        <end position="148"/>
    </location>
</feature>